<gene>
    <name evidence="8" type="ORF">HNR15_000334</name>
</gene>
<reference evidence="8 9" key="1">
    <citation type="submission" date="2020-07" db="EMBL/GenBank/DDBJ databases">
        <title>Sequencing the genomes of 1000 actinobacteria strains.</title>
        <authorList>
            <person name="Klenk H.-P."/>
        </authorList>
    </citation>
    <scope>NUCLEOTIDE SEQUENCE [LARGE SCALE GENOMIC DNA]</scope>
    <source>
        <strain evidence="8 9">DSM 29531</strain>
    </source>
</reference>
<dbReference type="PANTHER" id="PTHR30287:SF1">
    <property type="entry name" value="INNER MEMBRANE PROTEIN"/>
    <property type="match status" value="1"/>
</dbReference>
<feature type="transmembrane region" description="Helical" evidence="6">
    <location>
        <begin position="148"/>
        <end position="170"/>
    </location>
</feature>
<feature type="transmembrane region" description="Helical" evidence="6">
    <location>
        <begin position="389"/>
        <end position="409"/>
    </location>
</feature>
<comment type="subcellular location">
    <subcellularLocation>
        <location evidence="1">Cell membrane</location>
        <topology evidence="1">Multi-pass membrane protein</topology>
    </subcellularLocation>
</comment>
<dbReference type="GO" id="GO:0005886">
    <property type="term" value="C:plasma membrane"/>
    <property type="evidence" value="ECO:0007669"/>
    <property type="project" value="UniProtKB-SubCell"/>
</dbReference>
<feature type="transmembrane region" description="Helical" evidence="6">
    <location>
        <begin position="289"/>
        <end position="308"/>
    </location>
</feature>
<keyword evidence="4 6" id="KW-1133">Transmembrane helix</keyword>
<evidence type="ECO:0000313" key="9">
    <source>
        <dbReference type="Proteomes" id="UP000571817"/>
    </source>
</evidence>
<dbReference type="RefSeq" id="WP_179478593.1">
    <property type="nucleotide sequence ID" value="NZ_JACCFW010000001.1"/>
</dbReference>
<evidence type="ECO:0000256" key="1">
    <source>
        <dbReference type="ARBA" id="ARBA00004651"/>
    </source>
</evidence>
<accession>A0A853DEM6</accession>
<evidence type="ECO:0000256" key="5">
    <source>
        <dbReference type="ARBA" id="ARBA00023136"/>
    </source>
</evidence>
<dbReference type="Pfam" id="PF02687">
    <property type="entry name" value="FtsX"/>
    <property type="match status" value="2"/>
</dbReference>
<keyword evidence="3 6" id="KW-0812">Transmembrane</keyword>
<dbReference type="Proteomes" id="UP000571817">
    <property type="component" value="Unassembled WGS sequence"/>
</dbReference>
<evidence type="ECO:0000256" key="3">
    <source>
        <dbReference type="ARBA" id="ARBA00022692"/>
    </source>
</evidence>
<feature type="transmembrane region" description="Helical" evidence="6">
    <location>
        <begin position="112"/>
        <end position="136"/>
    </location>
</feature>
<dbReference type="InterPro" id="IPR038766">
    <property type="entry name" value="Membrane_comp_ABC_pdt"/>
</dbReference>
<keyword evidence="2" id="KW-1003">Cell membrane</keyword>
<evidence type="ECO:0000256" key="2">
    <source>
        <dbReference type="ARBA" id="ARBA00022475"/>
    </source>
</evidence>
<organism evidence="8 9">
    <name type="scientific">Allobranchiibius huperziae</name>
    <dbReference type="NCBI Taxonomy" id="1874116"/>
    <lineage>
        <taxon>Bacteria</taxon>
        <taxon>Bacillati</taxon>
        <taxon>Actinomycetota</taxon>
        <taxon>Actinomycetes</taxon>
        <taxon>Micrococcales</taxon>
        <taxon>Dermacoccaceae</taxon>
        <taxon>Allobranchiibius</taxon>
    </lineage>
</organism>
<comment type="caution">
    <text evidence="8">The sequence shown here is derived from an EMBL/GenBank/DDBJ whole genome shotgun (WGS) entry which is preliminary data.</text>
</comment>
<feature type="domain" description="ABC3 transporter permease C-terminal" evidence="7">
    <location>
        <begin position="339"/>
        <end position="458"/>
    </location>
</feature>
<feature type="transmembrane region" description="Helical" evidence="6">
    <location>
        <begin position="202"/>
        <end position="223"/>
    </location>
</feature>
<feature type="transmembrane region" description="Helical" evidence="6">
    <location>
        <begin position="328"/>
        <end position="361"/>
    </location>
</feature>
<evidence type="ECO:0000259" key="7">
    <source>
        <dbReference type="Pfam" id="PF02687"/>
    </source>
</evidence>
<sequence length="466" mass="47171">MTRVPPVLGSVRELGTVTLVAGLSGCYAATLIMTSSILASISSTQGDGDVAMLLGIVSPVFIGIALYVAAVVITGCVTTVIAGRLQHIALMRLLGADGLSLRRSVRRSTARAGAVGACLGVLAGVLLTDVVRVVLVHRGALPDLPYRWAVPLLALPIAAVALCSVGAGWIGSRAVLHVAPVQALSAVQAQVDPARRTTVVRAALTVTLIGVGVVLLMMAVALGDRMSTSGFLCAFLGAAVSGTGVIVGARFLIPWVVTALGRLLGGGPPSLIARRNAVADPSRTTRSTIGLIVGVVLITTIASGMSALRAAMDAASGLSAAQRHHTDQVMAIITAVLVCLVVISSIIAAVGFVSTMSLTVIQRRREIGLLRSLGFTAVQVRAMITRESIALSATAVILGAAIGVVYGSVGAQSLVGAMSSGFVWGVPWVALAAVAVAGGALVLVASRPPARRAVSVPPVVALRATD</sequence>
<dbReference type="AlphaFoldDB" id="A0A853DEM6"/>
<dbReference type="InterPro" id="IPR003838">
    <property type="entry name" value="ABC3_permease_C"/>
</dbReference>
<evidence type="ECO:0000256" key="6">
    <source>
        <dbReference type="SAM" id="Phobius"/>
    </source>
</evidence>
<protein>
    <submittedName>
        <fullName evidence="8">Putative ABC transport system permease protein</fullName>
    </submittedName>
</protein>
<proteinExistence type="predicted"/>
<dbReference type="PANTHER" id="PTHR30287">
    <property type="entry name" value="MEMBRANE COMPONENT OF PREDICTED ABC SUPERFAMILY METABOLITE UPTAKE TRANSPORTER"/>
    <property type="match status" value="1"/>
</dbReference>
<feature type="domain" description="ABC3 transporter permease C-terminal" evidence="7">
    <location>
        <begin position="60"/>
        <end position="177"/>
    </location>
</feature>
<keyword evidence="9" id="KW-1185">Reference proteome</keyword>
<dbReference type="EMBL" id="JACCFW010000001">
    <property type="protein sequence ID" value="NYJ73371.1"/>
    <property type="molecule type" value="Genomic_DNA"/>
</dbReference>
<feature type="transmembrane region" description="Helical" evidence="6">
    <location>
        <begin position="421"/>
        <end position="445"/>
    </location>
</feature>
<keyword evidence="5 6" id="KW-0472">Membrane</keyword>
<name>A0A853DEM6_9MICO</name>
<feature type="transmembrane region" description="Helical" evidence="6">
    <location>
        <begin position="52"/>
        <end position="82"/>
    </location>
</feature>
<feature type="transmembrane region" description="Helical" evidence="6">
    <location>
        <begin position="229"/>
        <end position="253"/>
    </location>
</feature>
<evidence type="ECO:0000313" key="8">
    <source>
        <dbReference type="EMBL" id="NYJ73371.1"/>
    </source>
</evidence>
<dbReference type="PROSITE" id="PS51257">
    <property type="entry name" value="PROKAR_LIPOPROTEIN"/>
    <property type="match status" value="1"/>
</dbReference>
<evidence type="ECO:0000256" key="4">
    <source>
        <dbReference type="ARBA" id="ARBA00022989"/>
    </source>
</evidence>